<gene>
    <name evidence="10" type="ORF">SAMN05878482_11725</name>
</gene>
<dbReference type="Pfam" id="PF12911">
    <property type="entry name" value="OppC_N"/>
    <property type="match status" value="1"/>
</dbReference>
<feature type="transmembrane region" description="Helical" evidence="7">
    <location>
        <begin position="45"/>
        <end position="66"/>
    </location>
</feature>
<comment type="similarity">
    <text evidence="7">Belongs to the binding-protein-dependent transport system permease family.</text>
</comment>
<evidence type="ECO:0000256" key="6">
    <source>
        <dbReference type="ARBA" id="ARBA00023136"/>
    </source>
</evidence>
<dbReference type="AlphaFoldDB" id="A0A9X8RF12"/>
<dbReference type="InterPro" id="IPR050366">
    <property type="entry name" value="BP-dependent_transpt_permease"/>
</dbReference>
<dbReference type="CDD" id="cd06261">
    <property type="entry name" value="TM_PBP2"/>
    <property type="match status" value="1"/>
</dbReference>
<evidence type="ECO:0000256" key="4">
    <source>
        <dbReference type="ARBA" id="ARBA00022692"/>
    </source>
</evidence>
<evidence type="ECO:0000256" key="1">
    <source>
        <dbReference type="ARBA" id="ARBA00004651"/>
    </source>
</evidence>
<dbReference type="Pfam" id="PF00528">
    <property type="entry name" value="BPD_transp_1"/>
    <property type="match status" value="1"/>
</dbReference>
<dbReference type="EMBL" id="FTMX01000017">
    <property type="protein sequence ID" value="SIS13152.1"/>
    <property type="molecule type" value="Genomic_DNA"/>
</dbReference>
<evidence type="ECO:0000256" key="7">
    <source>
        <dbReference type="RuleBase" id="RU363032"/>
    </source>
</evidence>
<proteinExistence type="inferred from homology"/>
<dbReference type="PANTHER" id="PTHR43386">
    <property type="entry name" value="OLIGOPEPTIDE TRANSPORT SYSTEM PERMEASE PROTEIN APPC"/>
    <property type="match status" value="1"/>
</dbReference>
<feature type="transmembrane region" description="Helical" evidence="7">
    <location>
        <begin position="145"/>
        <end position="164"/>
    </location>
</feature>
<keyword evidence="5 7" id="KW-1133">Transmembrane helix</keyword>
<dbReference type="GO" id="GO:0055085">
    <property type="term" value="P:transmembrane transport"/>
    <property type="evidence" value="ECO:0007669"/>
    <property type="project" value="InterPro"/>
</dbReference>
<evidence type="ECO:0000256" key="3">
    <source>
        <dbReference type="ARBA" id="ARBA00022475"/>
    </source>
</evidence>
<dbReference type="GO" id="GO:0005886">
    <property type="term" value="C:plasma membrane"/>
    <property type="evidence" value="ECO:0007669"/>
    <property type="project" value="UniProtKB-SubCell"/>
</dbReference>
<sequence>MSSSAPKLTNSETKFTPPQNNRNSELKSKTYWSLVGKRILTNKSAVIGAFILLFFVSVTLLAPLIAPYPVDVMKFEQRFLPPGGQHLLGTDDFGRDIFSRMLYGGRVSLMMGLVAVLIAGIIGVILGIISGYYRRVDIYIMQVMDILLAFPSLLLAIAIIAVLGVGLTNAMIAVAISVIPSYVRVVRGSVLSIREKEYIEAVKALGVSDFKIILKHIFPNVLSPVIVLSSLQFGTSILVAAALSFLGLGAQPPTPEWGSMAYVGKAFLGQAWWMSLFPGMAIMLVVLGFNLLGDGLRDALDPRQK</sequence>
<organism evidence="10 11">
    <name type="scientific">Peribacillus simplex</name>
    <dbReference type="NCBI Taxonomy" id="1478"/>
    <lineage>
        <taxon>Bacteria</taxon>
        <taxon>Bacillati</taxon>
        <taxon>Bacillota</taxon>
        <taxon>Bacilli</taxon>
        <taxon>Bacillales</taxon>
        <taxon>Bacillaceae</taxon>
        <taxon>Peribacillus</taxon>
    </lineage>
</organism>
<feature type="compositionally biased region" description="Polar residues" evidence="8">
    <location>
        <begin position="1"/>
        <end position="23"/>
    </location>
</feature>
<feature type="transmembrane region" description="Helical" evidence="7">
    <location>
        <begin position="170"/>
        <end position="186"/>
    </location>
</feature>
<dbReference type="PANTHER" id="PTHR43386:SF1">
    <property type="entry name" value="D,D-DIPEPTIDE TRANSPORT SYSTEM PERMEASE PROTEIN DDPC-RELATED"/>
    <property type="match status" value="1"/>
</dbReference>
<evidence type="ECO:0000313" key="10">
    <source>
        <dbReference type="EMBL" id="SIS13152.1"/>
    </source>
</evidence>
<evidence type="ECO:0000256" key="8">
    <source>
        <dbReference type="SAM" id="MobiDB-lite"/>
    </source>
</evidence>
<keyword evidence="6 7" id="KW-0472">Membrane</keyword>
<dbReference type="RefSeq" id="WP_076373040.1">
    <property type="nucleotide sequence ID" value="NZ_FTMX01000017.1"/>
</dbReference>
<name>A0A9X8RF12_9BACI</name>
<keyword evidence="3" id="KW-1003">Cell membrane</keyword>
<comment type="caution">
    <text evidence="10">The sequence shown here is derived from an EMBL/GenBank/DDBJ whole genome shotgun (WGS) entry which is preliminary data.</text>
</comment>
<dbReference type="Gene3D" id="1.10.3720.10">
    <property type="entry name" value="MetI-like"/>
    <property type="match status" value="1"/>
</dbReference>
<evidence type="ECO:0000259" key="9">
    <source>
        <dbReference type="PROSITE" id="PS50928"/>
    </source>
</evidence>
<feature type="transmembrane region" description="Helical" evidence="7">
    <location>
        <begin position="109"/>
        <end position="133"/>
    </location>
</feature>
<reference evidence="10 11" key="1">
    <citation type="submission" date="2017-01" db="EMBL/GenBank/DDBJ databases">
        <authorList>
            <person name="Varghese N."/>
            <person name="Submissions S."/>
        </authorList>
    </citation>
    <scope>NUCLEOTIDE SEQUENCE [LARGE SCALE GENOMIC DNA]</scope>
    <source>
        <strain evidence="10 11">RUG2-6</strain>
    </source>
</reference>
<dbReference type="InterPro" id="IPR035906">
    <property type="entry name" value="MetI-like_sf"/>
</dbReference>
<feature type="transmembrane region" description="Helical" evidence="7">
    <location>
        <begin position="270"/>
        <end position="293"/>
    </location>
</feature>
<feature type="region of interest" description="Disordered" evidence="8">
    <location>
        <begin position="1"/>
        <end position="24"/>
    </location>
</feature>
<dbReference type="SUPFAM" id="SSF161098">
    <property type="entry name" value="MetI-like"/>
    <property type="match status" value="1"/>
</dbReference>
<dbReference type="PROSITE" id="PS50928">
    <property type="entry name" value="ABC_TM1"/>
    <property type="match status" value="1"/>
</dbReference>
<feature type="transmembrane region" description="Helical" evidence="7">
    <location>
        <begin position="221"/>
        <end position="250"/>
    </location>
</feature>
<dbReference type="InterPro" id="IPR025966">
    <property type="entry name" value="OppC_N"/>
</dbReference>
<evidence type="ECO:0000256" key="2">
    <source>
        <dbReference type="ARBA" id="ARBA00022448"/>
    </source>
</evidence>
<keyword evidence="2 7" id="KW-0813">Transport</keyword>
<dbReference type="Proteomes" id="UP000185829">
    <property type="component" value="Unassembled WGS sequence"/>
</dbReference>
<comment type="subcellular location">
    <subcellularLocation>
        <location evidence="1 7">Cell membrane</location>
        <topology evidence="1 7">Multi-pass membrane protein</topology>
    </subcellularLocation>
</comment>
<feature type="domain" description="ABC transmembrane type-1" evidence="9">
    <location>
        <begin position="105"/>
        <end position="293"/>
    </location>
</feature>
<evidence type="ECO:0000256" key="5">
    <source>
        <dbReference type="ARBA" id="ARBA00022989"/>
    </source>
</evidence>
<accession>A0A9X8RF12</accession>
<protein>
    <submittedName>
        <fullName evidence="10">Peptide/nickel transport system permease protein</fullName>
    </submittedName>
</protein>
<evidence type="ECO:0000313" key="11">
    <source>
        <dbReference type="Proteomes" id="UP000185829"/>
    </source>
</evidence>
<dbReference type="InterPro" id="IPR000515">
    <property type="entry name" value="MetI-like"/>
</dbReference>
<keyword evidence="4 7" id="KW-0812">Transmembrane</keyword>